<proteinExistence type="predicted"/>
<evidence type="ECO:0000259" key="1">
    <source>
        <dbReference type="Pfam" id="PF00561"/>
    </source>
</evidence>
<keyword evidence="2" id="KW-0378">Hydrolase</keyword>
<dbReference type="EMBL" id="MSIE01000068">
    <property type="protein sequence ID" value="OLF11359.1"/>
    <property type="molecule type" value="Genomic_DNA"/>
</dbReference>
<dbReference type="InterPro" id="IPR050471">
    <property type="entry name" value="AB_hydrolase"/>
</dbReference>
<name>A0A1Q8CAI9_9PSEU</name>
<evidence type="ECO:0000313" key="3">
    <source>
        <dbReference type="Proteomes" id="UP000185596"/>
    </source>
</evidence>
<dbReference type="STRING" id="1912961.BU204_30570"/>
<reference evidence="2 3" key="1">
    <citation type="submission" date="2016-12" db="EMBL/GenBank/DDBJ databases">
        <title>The draft genome sequence of Actinophytocola sp. 11-183.</title>
        <authorList>
            <person name="Wang W."/>
            <person name="Yuan L."/>
        </authorList>
    </citation>
    <scope>NUCLEOTIDE SEQUENCE [LARGE SCALE GENOMIC DNA]</scope>
    <source>
        <strain evidence="2 3">11-183</strain>
    </source>
</reference>
<dbReference type="Gene3D" id="3.40.50.1820">
    <property type="entry name" value="alpha/beta hydrolase"/>
    <property type="match status" value="1"/>
</dbReference>
<dbReference type="PRINTS" id="PR00111">
    <property type="entry name" value="ABHYDROLASE"/>
</dbReference>
<dbReference type="Pfam" id="PF00561">
    <property type="entry name" value="Abhydrolase_1"/>
    <property type="match status" value="1"/>
</dbReference>
<gene>
    <name evidence="2" type="ORF">BU204_30570</name>
</gene>
<evidence type="ECO:0000313" key="2">
    <source>
        <dbReference type="EMBL" id="OLF11359.1"/>
    </source>
</evidence>
<dbReference type="Proteomes" id="UP000185596">
    <property type="component" value="Unassembled WGS sequence"/>
</dbReference>
<dbReference type="GO" id="GO:0016787">
    <property type="term" value="F:hydrolase activity"/>
    <property type="evidence" value="ECO:0007669"/>
    <property type="project" value="UniProtKB-KW"/>
</dbReference>
<dbReference type="SUPFAM" id="SSF53474">
    <property type="entry name" value="alpha/beta-Hydrolases"/>
    <property type="match status" value="1"/>
</dbReference>
<dbReference type="InterPro" id="IPR029058">
    <property type="entry name" value="AB_hydrolase_fold"/>
</dbReference>
<sequence>MVSEVDLVLADGRTLHAYDTGPPGEADALVVFWHHGTPNIGTPPEPLFADAARLGIRWLSLDRPGYGGSTPRPGRTMASVAADVSAVADALGVDRFAVMGHSSGGPHALACAALLPERVVAAVAVAGLAPYAAEGLDWFAGMAAGGEASLRAAAAGRAAKEEYETGAEFDPESFTAADYSALAGPWAWFDEVVGPAVAAGGAGAVDDDLANVGPWGFDAARLTPPVLLLHGERDRMVPASHSRWLARRCSTARLRLYRDDGHISVLDHAPAALDWLRETVGHTGV</sequence>
<keyword evidence="3" id="KW-1185">Reference proteome</keyword>
<accession>A0A1Q8CAI9</accession>
<dbReference type="PANTHER" id="PTHR43433">
    <property type="entry name" value="HYDROLASE, ALPHA/BETA FOLD FAMILY PROTEIN"/>
    <property type="match status" value="1"/>
</dbReference>
<dbReference type="InterPro" id="IPR000073">
    <property type="entry name" value="AB_hydrolase_1"/>
</dbReference>
<organism evidence="2 3">
    <name type="scientific">Actinophytocola xanthii</name>
    <dbReference type="NCBI Taxonomy" id="1912961"/>
    <lineage>
        <taxon>Bacteria</taxon>
        <taxon>Bacillati</taxon>
        <taxon>Actinomycetota</taxon>
        <taxon>Actinomycetes</taxon>
        <taxon>Pseudonocardiales</taxon>
        <taxon>Pseudonocardiaceae</taxon>
    </lineage>
</organism>
<comment type="caution">
    <text evidence="2">The sequence shown here is derived from an EMBL/GenBank/DDBJ whole genome shotgun (WGS) entry which is preliminary data.</text>
</comment>
<dbReference type="PANTHER" id="PTHR43433:SF10">
    <property type="entry name" value="AB HYDROLASE-1 DOMAIN-CONTAINING PROTEIN"/>
    <property type="match status" value="1"/>
</dbReference>
<protein>
    <submittedName>
        <fullName evidence="2">Alpha/beta hydrolase</fullName>
    </submittedName>
</protein>
<feature type="domain" description="AB hydrolase-1" evidence="1">
    <location>
        <begin position="31"/>
        <end position="269"/>
    </location>
</feature>
<dbReference type="OrthoDB" id="9800988at2"/>
<dbReference type="RefSeq" id="WP_075129253.1">
    <property type="nucleotide sequence ID" value="NZ_MSIE01000068.1"/>
</dbReference>
<dbReference type="AlphaFoldDB" id="A0A1Q8CAI9"/>